<keyword evidence="3" id="KW-0444">Lipid biosynthesis</keyword>
<evidence type="ECO:0000256" key="9">
    <source>
        <dbReference type="ARBA" id="ARBA00023098"/>
    </source>
</evidence>
<keyword evidence="2" id="KW-1003">Cell membrane</keyword>
<reference evidence="13 14" key="1">
    <citation type="submission" date="2022-01" db="EMBL/GenBank/DDBJ databases">
        <title>Whole genome-based taxonomy of the Shewanellaceae.</title>
        <authorList>
            <person name="Martin-Rodriguez A.J."/>
        </authorList>
    </citation>
    <scope>NUCLEOTIDE SEQUENCE [LARGE SCALE GENOMIC DNA]</scope>
    <source>
        <strain evidence="13 14">DSM 17177</strain>
    </source>
</reference>
<gene>
    <name evidence="13" type="ORF">L2764_21235</name>
</gene>
<comment type="subcellular location">
    <subcellularLocation>
        <location evidence="1">Cell membrane</location>
        <topology evidence="1">Multi-pass membrane protein</topology>
    </subcellularLocation>
</comment>
<evidence type="ECO:0000256" key="3">
    <source>
        <dbReference type="ARBA" id="ARBA00022516"/>
    </source>
</evidence>
<evidence type="ECO:0000259" key="12">
    <source>
        <dbReference type="Pfam" id="PF00892"/>
    </source>
</evidence>
<feature type="transmembrane region" description="Helical" evidence="11">
    <location>
        <begin position="96"/>
        <end position="116"/>
    </location>
</feature>
<evidence type="ECO:0000256" key="7">
    <source>
        <dbReference type="ARBA" id="ARBA00022985"/>
    </source>
</evidence>
<dbReference type="Proteomes" id="UP001203423">
    <property type="component" value="Unassembled WGS sequence"/>
</dbReference>
<evidence type="ECO:0000256" key="8">
    <source>
        <dbReference type="ARBA" id="ARBA00022989"/>
    </source>
</evidence>
<dbReference type="Pfam" id="PF00892">
    <property type="entry name" value="EamA"/>
    <property type="match status" value="1"/>
</dbReference>
<evidence type="ECO:0000256" key="6">
    <source>
        <dbReference type="ARBA" id="ARBA00022692"/>
    </source>
</evidence>
<keyword evidence="6 11" id="KW-0812">Transmembrane</keyword>
<evidence type="ECO:0000256" key="10">
    <source>
        <dbReference type="ARBA" id="ARBA00023136"/>
    </source>
</evidence>
<evidence type="ECO:0000313" key="14">
    <source>
        <dbReference type="Proteomes" id="UP001203423"/>
    </source>
</evidence>
<protein>
    <submittedName>
        <fullName evidence="13">EamA family transporter</fullName>
    </submittedName>
</protein>
<keyword evidence="8 11" id="KW-1133">Transmembrane helix</keyword>
<keyword evidence="14" id="KW-1185">Reference proteome</keyword>
<evidence type="ECO:0000313" key="13">
    <source>
        <dbReference type="EMBL" id="MCL1126929.1"/>
    </source>
</evidence>
<evidence type="ECO:0000256" key="11">
    <source>
        <dbReference type="SAM" id="Phobius"/>
    </source>
</evidence>
<keyword evidence="7" id="KW-0448">Lipopolysaccharide biosynthesis</keyword>
<organism evidence="13 14">
    <name type="scientific">Shewanella surugensis</name>
    <dbReference type="NCBI Taxonomy" id="212020"/>
    <lineage>
        <taxon>Bacteria</taxon>
        <taxon>Pseudomonadati</taxon>
        <taxon>Pseudomonadota</taxon>
        <taxon>Gammaproteobacteria</taxon>
        <taxon>Alteromonadales</taxon>
        <taxon>Shewanellaceae</taxon>
        <taxon>Shewanella</taxon>
    </lineage>
</organism>
<evidence type="ECO:0000256" key="1">
    <source>
        <dbReference type="ARBA" id="ARBA00004651"/>
    </source>
</evidence>
<accession>A0ABT0LGX2</accession>
<feature type="domain" description="EamA" evidence="12">
    <location>
        <begin position="26"/>
        <end position="113"/>
    </location>
</feature>
<evidence type="ECO:0000256" key="2">
    <source>
        <dbReference type="ARBA" id="ARBA00022475"/>
    </source>
</evidence>
<keyword evidence="4" id="KW-0997">Cell inner membrane</keyword>
<keyword evidence="10 11" id="KW-0472">Membrane</keyword>
<name>A0ABT0LGX2_9GAMM</name>
<keyword evidence="5" id="KW-0441">Lipid A biosynthesis</keyword>
<evidence type="ECO:0000256" key="5">
    <source>
        <dbReference type="ARBA" id="ARBA00022556"/>
    </source>
</evidence>
<proteinExistence type="predicted"/>
<dbReference type="RefSeq" id="WP_248942339.1">
    <property type="nucleotide sequence ID" value="NZ_JAKIKS010000116.1"/>
</dbReference>
<comment type="caution">
    <text evidence="13">The sequence shown here is derived from an EMBL/GenBank/DDBJ whole genome shotgun (WGS) entry which is preliminary data.</text>
</comment>
<dbReference type="InterPro" id="IPR037185">
    <property type="entry name" value="EmrE-like"/>
</dbReference>
<dbReference type="Gene3D" id="1.10.3730.20">
    <property type="match status" value="1"/>
</dbReference>
<dbReference type="PANTHER" id="PTHR30561">
    <property type="entry name" value="SMR FAMILY PROTON-DEPENDENT DRUG EFFLUX TRANSPORTER SUGE"/>
    <property type="match status" value="1"/>
</dbReference>
<feature type="transmembrane region" description="Helical" evidence="11">
    <location>
        <begin position="72"/>
        <end position="90"/>
    </location>
</feature>
<dbReference type="PANTHER" id="PTHR30561:SF9">
    <property type="entry name" value="4-AMINO-4-DEOXY-L-ARABINOSE-PHOSPHOUNDECAPRENOL FLIPPASE SUBUNIT ARNF-RELATED"/>
    <property type="match status" value="1"/>
</dbReference>
<dbReference type="InterPro" id="IPR000390">
    <property type="entry name" value="Small_drug/metabolite_transptr"/>
</dbReference>
<sequence>MIAWSLFLFSVCSSSLSQYWQKKAAMLFMSTPALAWHQKLLSRPILLSILFLGISALSWLAVLSLWDVSSAYPLLSINFVVMLLLSHFIFHEPISSKQIIGVFFIVFGIIILSGALE</sequence>
<dbReference type="SUPFAM" id="SSF103481">
    <property type="entry name" value="Multidrug resistance efflux transporter EmrE"/>
    <property type="match status" value="1"/>
</dbReference>
<dbReference type="EMBL" id="JAKIKS010000116">
    <property type="protein sequence ID" value="MCL1126929.1"/>
    <property type="molecule type" value="Genomic_DNA"/>
</dbReference>
<feature type="transmembrane region" description="Helical" evidence="11">
    <location>
        <begin position="41"/>
        <end position="65"/>
    </location>
</feature>
<keyword evidence="9" id="KW-0443">Lipid metabolism</keyword>
<evidence type="ECO:0000256" key="4">
    <source>
        <dbReference type="ARBA" id="ARBA00022519"/>
    </source>
</evidence>
<dbReference type="InterPro" id="IPR000620">
    <property type="entry name" value="EamA_dom"/>
</dbReference>